<name>A0A2H5Y4B0_9CHLR</name>
<dbReference type="PANTHER" id="PTHR35579:SF3">
    <property type="entry name" value="CRISPR SYSTEM CMS ENDORIBONUCLEASE CSM3"/>
    <property type="match status" value="1"/>
</dbReference>
<dbReference type="EMBL" id="BEHY01000007">
    <property type="protein sequence ID" value="GBD08279.1"/>
    <property type="molecule type" value="Genomic_DNA"/>
</dbReference>
<sequence length="132" mass="14823">MNTDLPYTEVKWEAAIDVLTAAANPRVMERVPAGARFEVELLFSVYDADDREAFRTVLLGMRLLEDDYLGGSGSRGYGRVAFRDLRVLWKPVAHYLDPQQHPAVPLMEGRTVEELLARFDDLAARIPAFGGK</sequence>
<dbReference type="AlphaFoldDB" id="A0A2H5Y4B0"/>
<organism evidence="1 2">
    <name type="scientific">Candidatus Thermoflexus japonica</name>
    <dbReference type="NCBI Taxonomy" id="2035417"/>
    <lineage>
        <taxon>Bacteria</taxon>
        <taxon>Bacillati</taxon>
        <taxon>Chloroflexota</taxon>
        <taxon>Thermoflexia</taxon>
        <taxon>Thermoflexales</taxon>
        <taxon>Thermoflexaceae</taxon>
        <taxon>Thermoflexus</taxon>
    </lineage>
</organism>
<reference evidence="2" key="1">
    <citation type="submission" date="2017-09" db="EMBL/GenBank/DDBJ databases">
        <title>Metaegenomics of thermophilic ammonia-oxidizing enrichment culture.</title>
        <authorList>
            <person name="Kato S."/>
            <person name="Suzuki K."/>
        </authorList>
    </citation>
    <scope>NUCLEOTIDE SEQUENCE [LARGE SCALE GENOMIC DNA]</scope>
</reference>
<evidence type="ECO:0000313" key="2">
    <source>
        <dbReference type="Proteomes" id="UP000236642"/>
    </source>
</evidence>
<accession>A0A2H5Y4B0</accession>
<evidence type="ECO:0000313" key="1">
    <source>
        <dbReference type="EMBL" id="GBD08279.1"/>
    </source>
</evidence>
<gene>
    <name evidence="1" type="primary">csm3_2</name>
    <name evidence="1" type="ORF">HRbin22_00512</name>
</gene>
<dbReference type="Proteomes" id="UP000236642">
    <property type="component" value="Unassembled WGS sequence"/>
</dbReference>
<dbReference type="PANTHER" id="PTHR35579">
    <property type="entry name" value="CRISPR SYSTEM CMS ENDORIBONUCLEASE CSM3"/>
    <property type="match status" value="1"/>
</dbReference>
<protein>
    <submittedName>
        <fullName evidence="1">CRISPR type III-associated RAMP protein Csm3</fullName>
    </submittedName>
</protein>
<dbReference type="NCBIfam" id="TIGR02582">
    <property type="entry name" value="cas7_TM1809"/>
    <property type="match status" value="1"/>
</dbReference>
<comment type="caution">
    <text evidence="1">The sequence shown here is derived from an EMBL/GenBank/DDBJ whole genome shotgun (WGS) entry which is preliminary data.</text>
</comment>
<dbReference type="InterPro" id="IPR052216">
    <property type="entry name" value="CRISPR_Csm3_endoribonuclease"/>
</dbReference>
<proteinExistence type="predicted"/>
<dbReference type="InterPro" id="IPR013412">
    <property type="entry name" value="CRISPR-assoc_RAMP_Csm3"/>
</dbReference>